<dbReference type="InterPro" id="IPR014143">
    <property type="entry name" value="NHEJ_ligase_prk"/>
</dbReference>
<dbReference type="NCBIfam" id="TIGR02779">
    <property type="entry name" value="NHEJ_ligase_lig"/>
    <property type="match status" value="1"/>
</dbReference>
<dbReference type="NCBIfam" id="TIGR02777">
    <property type="entry name" value="LigD_PE_dom"/>
    <property type="match status" value="1"/>
</dbReference>
<dbReference type="Pfam" id="PF13298">
    <property type="entry name" value="LigD_N"/>
    <property type="match status" value="1"/>
</dbReference>
<dbReference type="NCBIfam" id="TIGR02776">
    <property type="entry name" value="NHEJ_ligase_prk"/>
    <property type="match status" value="1"/>
</dbReference>
<dbReference type="GO" id="GO:0003677">
    <property type="term" value="F:DNA binding"/>
    <property type="evidence" value="ECO:0007669"/>
    <property type="project" value="UniProtKB-KW"/>
</dbReference>
<evidence type="ECO:0000256" key="13">
    <source>
        <dbReference type="ARBA" id="ARBA00022932"/>
    </source>
</evidence>
<proteinExistence type="predicted"/>
<feature type="region of interest" description="Disordered" evidence="21">
    <location>
        <begin position="527"/>
        <end position="582"/>
    </location>
</feature>
<keyword evidence="17" id="KW-0464">Manganese</keyword>
<dbReference type="Pfam" id="PF04679">
    <property type="entry name" value="DNA_ligase_A_C"/>
    <property type="match status" value="1"/>
</dbReference>
<comment type="cofactor">
    <cofactor evidence="1">
        <name>Mn(2+)</name>
        <dbReference type="ChEBI" id="CHEBI:29035"/>
    </cofactor>
</comment>
<dbReference type="PROSITE" id="PS50160">
    <property type="entry name" value="DNA_LIGASE_A3"/>
    <property type="match status" value="1"/>
</dbReference>
<reference evidence="23 24" key="1">
    <citation type="submission" date="2018-07" db="EMBL/GenBank/DDBJ databases">
        <title>Halomonas rutogse sp. nov., isolated from Lake TangqianCo on Tibetan Plateau.</title>
        <authorList>
            <person name="Lu H."/>
            <person name="Xing P."/>
            <person name="Wu Q."/>
        </authorList>
    </citation>
    <scope>NUCLEOTIDE SEQUENCE [LARGE SCALE GENOMIC DNA]</scope>
    <source>
        <strain evidence="23 24">TQ8S</strain>
    </source>
</reference>
<dbReference type="InterPro" id="IPR014146">
    <property type="entry name" value="LigD_ligase_dom"/>
</dbReference>
<keyword evidence="4" id="KW-0808">Transferase</keyword>
<feature type="compositionally biased region" description="Basic and acidic residues" evidence="21">
    <location>
        <begin position="165"/>
        <end position="177"/>
    </location>
</feature>
<dbReference type="Pfam" id="PF01068">
    <property type="entry name" value="DNA_ligase_A_M"/>
    <property type="match status" value="1"/>
</dbReference>
<evidence type="ECO:0000256" key="9">
    <source>
        <dbReference type="ARBA" id="ARBA00022763"/>
    </source>
</evidence>
<dbReference type="PANTHER" id="PTHR42705">
    <property type="entry name" value="BIFUNCTIONAL NON-HOMOLOGOUS END JOINING PROTEIN LIGD"/>
    <property type="match status" value="1"/>
</dbReference>
<keyword evidence="5" id="KW-0548">Nucleotidyltransferase</keyword>
<keyword evidence="16" id="KW-0234">DNA repair</keyword>
<dbReference type="InterPro" id="IPR012310">
    <property type="entry name" value="DNA_ligase_ATP-dep_cent"/>
</dbReference>
<dbReference type="GO" id="GO:0006310">
    <property type="term" value="P:DNA recombination"/>
    <property type="evidence" value="ECO:0007669"/>
    <property type="project" value="UniProtKB-KW"/>
</dbReference>
<dbReference type="AlphaFoldDB" id="A0A368TPX5"/>
<dbReference type="Gene3D" id="3.30.470.30">
    <property type="entry name" value="DNA ligase/mRNA capping enzyme"/>
    <property type="match status" value="1"/>
</dbReference>
<dbReference type="InterPro" id="IPR014144">
    <property type="entry name" value="LigD_PE_domain"/>
</dbReference>
<evidence type="ECO:0000256" key="20">
    <source>
        <dbReference type="ARBA" id="ARBA00034003"/>
    </source>
</evidence>
<feature type="compositionally biased region" description="Polar residues" evidence="21">
    <location>
        <begin position="202"/>
        <end position="220"/>
    </location>
</feature>
<organism evidence="23 24">
    <name type="scientific">Vreelandella rituensis</name>
    <dbReference type="NCBI Taxonomy" id="2282306"/>
    <lineage>
        <taxon>Bacteria</taxon>
        <taxon>Pseudomonadati</taxon>
        <taxon>Pseudomonadota</taxon>
        <taxon>Gammaproteobacteria</taxon>
        <taxon>Oceanospirillales</taxon>
        <taxon>Halomonadaceae</taxon>
        <taxon>Vreelandella</taxon>
    </lineage>
</organism>
<evidence type="ECO:0000259" key="22">
    <source>
        <dbReference type="PROSITE" id="PS50160"/>
    </source>
</evidence>
<dbReference type="InterPro" id="IPR014145">
    <property type="entry name" value="LigD_pol_dom"/>
</dbReference>
<evidence type="ECO:0000256" key="5">
    <source>
        <dbReference type="ARBA" id="ARBA00022695"/>
    </source>
</evidence>
<dbReference type="GO" id="GO:0003910">
    <property type="term" value="F:DNA ligase (ATP) activity"/>
    <property type="evidence" value="ECO:0007669"/>
    <property type="project" value="UniProtKB-EC"/>
</dbReference>
<keyword evidence="12" id="KW-0067">ATP-binding</keyword>
<dbReference type="EMBL" id="QPIJ01000068">
    <property type="protein sequence ID" value="RCV86297.1"/>
    <property type="molecule type" value="Genomic_DNA"/>
</dbReference>
<dbReference type="InterPro" id="IPR033651">
    <property type="entry name" value="PaeLigD_Pol-like"/>
</dbReference>
<evidence type="ECO:0000256" key="19">
    <source>
        <dbReference type="ARBA" id="ARBA00029943"/>
    </source>
</evidence>
<dbReference type="Pfam" id="PF21686">
    <property type="entry name" value="LigD_Prim-Pol"/>
    <property type="match status" value="1"/>
</dbReference>
<evidence type="ECO:0000256" key="10">
    <source>
        <dbReference type="ARBA" id="ARBA00022801"/>
    </source>
</evidence>
<keyword evidence="9" id="KW-0227">DNA damage</keyword>
<evidence type="ECO:0000256" key="21">
    <source>
        <dbReference type="SAM" id="MobiDB-lite"/>
    </source>
</evidence>
<keyword evidence="14" id="KW-0238">DNA-binding</keyword>
<evidence type="ECO:0000256" key="6">
    <source>
        <dbReference type="ARBA" id="ARBA00022722"/>
    </source>
</evidence>
<keyword evidence="11" id="KW-0269">Exonuclease</keyword>
<dbReference type="GO" id="GO:0005524">
    <property type="term" value="F:ATP binding"/>
    <property type="evidence" value="ECO:0007669"/>
    <property type="project" value="UniProtKB-KW"/>
</dbReference>
<dbReference type="InterPro" id="IPR012340">
    <property type="entry name" value="NA-bd_OB-fold"/>
</dbReference>
<keyword evidence="18" id="KW-0511">Multifunctional enzyme</keyword>
<feature type="compositionally biased region" description="Basic residues" evidence="21">
    <location>
        <begin position="1"/>
        <end position="13"/>
    </location>
</feature>
<feature type="region of interest" description="Disordered" evidence="21">
    <location>
        <begin position="1"/>
        <end position="36"/>
    </location>
</feature>
<evidence type="ECO:0000256" key="4">
    <source>
        <dbReference type="ARBA" id="ARBA00022679"/>
    </source>
</evidence>
<evidence type="ECO:0000256" key="1">
    <source>
        <dbReference type="ARBA" id="ARBA00001936"/>
    </source>
</evidence>
<dbReference type="RefSeq" id="WP_114488379.1">
    <property type="nucleotide sequence ID" value="NZ_CBCSHM010000074.1"/>
</dbReference>
<dbReference type="PANTHER" id="PTHR42705:SF2">
    <property type="entry name" value="BIFUNCTIONAL NON-HOMOLOGOUS END JOINING PROTEIN LIGD"/>
    <property type="match status" value="1"/>
</dbReference>
<evidence type="ECO:0000256" key="15">
    <source>
        <dbReference type="ARBA" id="ARBA00023172"/>
    </source>
</evidence>
<evidence type="ECO:0000313" key="23">
    <source>
        <dbReference type="EMBL" id="RCV86297.1"/>
    </source>
</evidence>
<dbReference type="CDD" id="cd04862">
    <property type="entry name" value="PaeLigD_Pol_like"/>
    <property type="match status" value="1"/>
</dbReference>
<keyword evidence="8" id="KW-0547">Nucleotide-binding</keyword>
<dbReference type="GO" id="GO:0046872">
    <property type="term" value="F:metal ion binding"/>
    <property type="evidence" value="ECO:0007669"/>
    <property type="project" value="UniProtKB-KW"/>
</dbReference>
<dbReference type="CDD" id="cd07906">
    <property type="entry name" value="Adenylation_DNA_ligase_LigD_LigC"/>
    <property type="match status" value="1"/>
</dbReference>
<feature type="compositionally biased region" description="Basic and acidic residues" evidence="21">
    <location>
        <begin position="20"/>
        <end position="29"/>
    </location>
</feature>
<dbReference type="EC" id="6.5.1.1" evidence="2"/>
<evidence type="ECO:0000256" key="8">
    <source>
        <dbReference type="ARBA" id="ARBA00022741"/>
    </source>
</evidence>
<dbReference type="OrthoDB" id="9802472at2"/>
<dbReference type="Gene3D" id="2.40.50.140">
    <property type="entry name" value="Nucleic acid-binding proteins"/>
    <property type="match status" value="1"/>
</dbReference>
<keyword evidence="24" id="KW-1185">Reference proteome</keyword>
<keyword evidence="13" id="KW-0239">DNA-directed DNA polymerase</keyword>
<protein>
    <recommendedName>
        <fullName evidence="2">DNA ligase (ATP)</fullName>
        <ecNumber evidence="2">6.5.1.1</ecNumber>
    </recommendedName>
    <alternativeName>
        <fullName evidence="19">NHEJ DNA polymerase</fullName>
    </alternativeName>
</protein>
<comment type="catalytic activity">
    <reaction evidence="20">
        <text>ATP + (deoxyribonucleotide)n-3'-hydroxyl + 5'-phospho-(deoxyribonucleotide)m = (deoxyribonucleotide)n+m + AMP + diphosphate.</text>
        <dbReference type="EC" id="6.5.1.1"/>
    </reaction>
</comment>
<keyword evidence="15" id="KW-0233">DNA recombination</keyword>
<name>A0A368TPX5_9GAMM</name>
<dbReference type="Gene3D" id="3.90.920.10">
    <property type="entry name" value="DNA primase, PRIM domain"/>
    <property type="match status" value="1"/>
</dbReference>
<evidence type="ECO:0000256" key="17">
    <source>
        <dbReference type="ARBA" id="ARBA00023211"/>
    </source>
</evidence>
<feature type="compositionally biased region" description="Basic and acidic residues" evidence="21">
    <location>
        <begin position="148"/>
        <end position="157"/>
    </location>
</feature>
<evidence type="ECO:0000256" key="18">
    <source>
        <dbReference type="ARBA" id="ARBA00023268"/>
    </source>
</evidence>
<sequence length="873" mass="98363">MAKLKEYRRKRNFKSTPEPAGERHDDASEHSTSGHGTYEHSFVVHKHAASHDHFDLRLEQEGVLRSWALPKGPSLEPGEKRLAIQVEDHPLEYADFEGVIPEDAYGGGTVMIWDRGQWKSHSEQKEGHLDIEFDGERLKGRWTLTRMQGDKDKDAQDGKQWLMIKRSDDDRRDKPEVSIDEDSSVVSGRSMAQIAEDRDATWASQDGQSNANGNENSQASLLDPGSLKGAQRAELPVDIRPQLATLVHETPDTDAWIHEVKFDGYRILARIENNQVRLITRNGKDWADRLPRLAELLTQLPVKTALLDGEVVALAKDSISSFRHLQEAMSDKRTDDLVYQVFDLPYLEGYDLGKVPLIERKHALYQLLQAGGFKDDSQIRYSEHTQSQGPAFYEKACRMGLEGIISKRASSHYQEKRSKDWLKTKCVIQEEFIVGGYTDPQGSRSGFGSLLMGAFDKDDRLEYAGRVGTGFSSLQLESLSATLQKLETSRSPFNASVPDERSVHWVRPELVIDVEFTQRTRDGRLRHPSFRGLREDRNPEEICVSRNKPSAAAPSNDKPSEAGPSGQRRKQNRADKDETEVLGVRLTHPDRILFPEQGLTKLDLARYYEDIQDWILPHLARRPLSLVRCPQGRTDECFFQKHPRSAIPDSVPRVKIPEKQGSADYLYVESAADLVGLVQAGALEIHPWGSHIDDIDHPDILVFDLDPSPGVNWKEVLRVAGTLRDRLESLGMQSFVRTTGGKGLHLVVPLVPEADWEQAKAFARAVAQLHANDDPERLTTQSSKTRREGLLFIDYLRNGRGNTAVASYSVRARQGAPVAVPVRWDELNAGLRADRYSVSNLRRRLAALREDPWEGFLDAARPINTKLLKAVGL</sequence>
<dbReference type="CDD" id="cd07971">
    <property type="entry name" value="OBF_DNA_ligase_LigD"/>
    <property type="match status" value="1"/>
</dbReference>
<keyword evidence="7" id="KW-0479">Metal-binding</keyword>
<comment type="caution">
    <text evidence="23">The sequence shown here is derived from an EMBL/GenBank/DDBJ whole genome shotgun (WGS) entry which is preliminary data.</text>
</comment>
<dbReference type="GO" id="GO:0006281">
    <property type="term" value="P:DNA repair"/>
    <property type="evidence" value="ECO:0007669"/>
    <property type="project" value="UniProtKB-KW"/>
</dbReference>
<dbReference type="InterPro" id="IPR012309">
    <property type="entry name" value="DNA_ligase_ATP-dep_C"/>
</dbReference>
<feature type="region of interest" description="Disordered" evidence="21">
    <location>
        <begin position="148"/>
        <end position="224"/>
    </location>
</feature>
<evidence type="ECO:0000256" key="11">
    <source>
        <dbReference type="ARBA" id="ARBA00022839"/>
    </source>
</evidence>
<evidence type="ECO:0000256" key="14">
    <source>
        <dbReference type="ARBA" id="ARBA00023125"/>
    </source>
</evidence>
<feature type="domain" description="ATP-dependent DNA ligase family profile" evidence="22">
    <location>
        <begin position="330"/>
        <end position="425"/>
    </location>
</feature>
<evidence type="ECO:0000256" key="12">
    <source>
        <dbReference type="ARBA" id="ARBA00022840"/>
    </source>
</evidence>
<dbReference type="Proteomes" id="UP000253204">
    <property type="component" value="Unassembled WGS sequence"/>
</dbReference>
<keyword evidence="6" id="KW-0540">Nuclease</keyword>
<evidence type="ECO:0000313" key="24">
    <source>
        <dbReference type="Proteomes" id="UP000253204"/>
    </source>
</evidence>
<dbReference type="Gene3D" id="3.30.1490.70">
    <property type="match status" value="1"/>
</dbReference>
<dbReference type="NCBIfam" id="TIGR02778">
    <property type="entry name" value="ligD_pol"/>
    <property type="match status" value="1"/>
</dbReference>
<keyword evidence="10" id="KW-0378">Hydrolase</keyword>
<gene>
    <name evidence="23" type="primary">ligD</name>
    <name evidence="23" type="ORF">DU506_18670</name>
</gene>
<dbReference type="InterPro" id="IPR052171">
    <property type="entry name" value="NHEJ_LigD"/>
</dbReference>
<dbReference type="SUPFAM" id="SSF56091">
    <property type="entry name" value="DNA ligase/mRNA capping enzyme, catalytic domain"/>
    <property type="match status" value="1"/>
</dbReference>
<dbReference type="SUPFAM" id="SSF50249">
    <property type="entry name" value="Nucleic acid-binding proteins"/>
    <property type="match status" value="1"/>
</dbReference>
<evidence type="ECO:0000256" key="16">
    <source>
        <dbReference type="ARBA" id="ARBA00023204"/>
    </source>
</evidence>
<dbReference type="GO" id="GO:0003887">
    <property type="term" value="F:DNA-directed DNA polymerase activity"/>
    <property type="evidence" value="ECO:0007669"/>
    <property type="project" value="UniProtKB-KW"/>
</dbReference>
<evidence type="ECO:0000256" key="7">
    <source>
        <dbReference type="ARBA" id="ARBA00022723"/>
    </source>
</evidence>
<dbReference type="NCBIfam" id="NF004628">
    <property type="entry name" value="PRK05972.1"/>
    <property type="match status" value="1"/>
</dbReference>
<evidence type="ECO:0000256" key="3">
    <source>
        <dbReference type="ARBA" id="ARBA00022598"/>
    </source>
</evidence>
<keyword evidence="3 23" id="KW-0436">Ligase</keyword>
<evidence type="ECO:0000256" key="2">
    <source>
        <dbReference type="ARBA" id="ARBA00012727"/>
    </source>
</evidence>
<dbReference type="GO" id="GO:0004527">
    <property type="term" value="F:exonuclease activity"/>
    <property type="evidence" value="ECO:0007669"/>
    <property type="project" value="UniProtKB-KW"/>
</dbReference>
<accession>A0A368TPX5</accession>